<feature type="region of interest" description="Disordered" evidence="1">
    <location>
        <begin position="1"/>
        <end position="89"/>
    </location>
</feature>
<dbReference type="Proteomes" id="UP001221142">
    <property type="component" value="Unassembled WGS sequence"/>
</dbReference>
<comment type="caution">
    <text evidence="2">The sequence shown here is derived from an EMBL/GenBank/DDBJ whole genome shotgun (WGS) entry which is preliminary data.</text>
</comment>
<keyword evidence="3" id="KW-1185">Reference proteome</keyword>
<name>A0AAD7FMN2_9AGAR</name>
<organism evidence="2 3">
    <name type="scientific">Roridomyces roridus</name>
    <dbReference type="NCBI Taxonomy" id="1738132"/>
    <lineage>
        <taxon>Eukaryota</taxon>
        <taxon>Fungi</taxon>
        <taxon>Dikarya</taxon>
        <taxon>Basidiomycota</taxon>
        <taxon>Agaricomycotina</taxon>
        <taxon>Agaricomycetes</taxon>
        <taxon>Agaricomycetidae</taxon>
        <taxon>Agaricales</taxon>
        <taxon>Marasmiineae</taxon>
        <taxon>Mycenaceae</taxon>
        <taxon>Roridomyces</taxon>
    </lineage>
</organism>
<evidence type="ECO:0000256" key="1">
    <source>
        <dbReference type="SAM" id="MobiDB-lite"/>
    </source>
</evidence>
<sequence length="194" mass="20935">MVAKKRVKPNPPPPSPSVSLAPHCSDNADDEAAAHRSSAPAPVAYSSPPWRPQSTPRSALNDTPMNFKASPPWGEDEDMSSRDPCSFTEEHDEFGRDYVPFSTPTFTPFDPFTAAATHAPGFPELTAPPPAALPCTLASTIRLSTAARGNETSLQWLEKSASAENYEGEEEDGDWDMDMELQVLVASISLFTAV</sequence>
<reference evidence="2" key="1">
    <citation type="submission" date="2023-03" db="EMBL/GenBank/DDBJ databases">
        <title>Massive genome expansion in bonnet fungi (Mycena s.s.) driven by repeated elements and novel gene families across ecological guilds.</title>
        <authorList>
            <consortium name="Lawrence Berkeley National Laboratory"/>
            <person name="Harder C.B."/>
            <person name="Miyauchi S."/>
            <person name="Viragh M."/>
            <person name="Kuo A."/>
            <person name="Thoen E."/>
            <person name="Andreopoulos B."/>
            <person name="Lu D."/>
            <person name="Skrede I."/>
            <person name="Drula E."/>
            <person name="Henrissat B."/>
            <person name="Morin E."/>
            <person name="Kohler A."/>
            <person name="Barry K."/>
            <person name="LaButti K."/>
            <person name="Morin E."/>
            <person name="Salamov A."/>
            <person name="Lipzen A."/>
            <person name="Mereny Z."/>
            <person name="Hegedus B."/>
            <person name="Baldrian P."/>
            <person name="Stursova M."/>
            <person name="Weitz H."/>
            <person name="Taylor A."/>
            <person name="Grigoriev I.V."/>
            <person name="Nagy L.G."/>
            <person name="Martin F."/>
            <person name="Kauserud H."/>
        </authorList>
    </citation>
    <scope>NUCLEOTIDE SEQUENCE</scope>
    <source>
        <strain evidence="2">9284</strain>
    </source>
</reference>
<feature type="compositionally biased region" description="Polar residues" evidence="1">
    <location>
        <begin position="52"/>
        <end position="64"/>
    </location>
</feature>
<evidence type="ECO:0000313" key="3">
    <source>
        <dbReference type="Proteomes" id="UP001221142"/>
    </source>
</evidence>
<dbReference type="EMBL" id="JARKIF010000010">
    <property type="protein sequence ID" value="KAJ7628551.1"/>
    <property type="molecule type" value="Genomic_DNA"/>
</dbReference>
<dbReference type="AlphaFoldDB" id="A0AAD7FMN2"/>
<evidence type="ECO:0000313" key="2">
    <source>
        <dbReference type="EMBL" id="KAJ7628551.1"/>
    </source>
</evidence>
<proteinExistence type="predicted"/>
<gene>
    <name evidence="2" type="ORF">FB45DRAFT_40267</name>
</gene>
<feature type="compositionally biased region" description="Low complexity" evidence="1">
    <location>
        <begin position="37"/>
        <end position="48"/>
    </location>
</feature>
<accession>A0AAD7FMN2</accession>
<protein>
    <submittedName>
        <fullName evidence="2">Uncharacterized protein</fullName>
    </submittedName>
</protein>